<sequence length="447" mass="51782">MDEDQNICSTLQLEEYEVLKAIYPDFISNDSIFTNDKIIHFKLSVELPAETAVQIVPPSTDGPRPPEVTITLQYLPPIWIDIFLPEEYPMQRPPEILRVHVDASWFIQEDALKSRLLESWQFGEAVLFSWIEFVRSGQFIYNLEVSPELEHSDSESIRLLYDNPGLLAQRLVDHNAKAKQHAFGLGTYECAVCLTTQKGTQCIRLSCSHVFCKPCLEQFWTIAVREGELSKIKCADPECMKVKKVAVEEEMQGVLSASVFSRWRWLKEKREFEKDIDHSYCPICENPVKRPDPDTGQEDAWARFRQCQNCNFSFCKACKCSWHGPHFECPVPLQILTRYIAATTSKEDTIWSQNLERKYSSWVLRLQVEKFKKEAERLRREELAQQRSLRSEGIKLSEEWLAKSTQCCPSCGAYIQRTEGCNFMVCSLCKQQFCYGCGKPYTTYRCC</sequence>
<proteinExistence type="predicted"/>
<dbReference type="PROSITE" id="PS50908">
    <property type="entry name" value="RWD"/>
    <property type="match status" value="1"/>
</dbReference>
<dbReference type="Pfam" id="PF05773">
    <property type="entry name" value="RWD"/>
    <property type="match status" value="1"/>
</dbReference>
<protein>
    <recommendedName>
        <fullName evidence="4">RBR-type E3 ubiquitin transferase</fullName>
        <ecNumber evidence="4">2.3.2.31</ecNumber>
    </recommendedName>
</protein>
<dbReference type="InterPro" id="IPR017907">
    <property type="entry name" value="Znf_RING_CS"/>
</dbReference>
<keyword evidence="12" id="KW-1133">Transmembrane helix</keyword>
<feature type="domain" description="RWD" evidence="16">
    <location>
        <begin position="14"/>
        <end position="141"/>
    </location>
</feature>
<keyword evidence="10" id="KW-0833">Ubl conjugation pathway</keyword>
<dbReference type="GO" id="GO:0031090">
    <property type="term" value="C:organelle membrane"/>
    <property type="evidence" value="ECO:0007669"/>
    <property type="project" value="UniProtKB-ARBA"/>
</dbReference>
<dbReference type="InterPro" id="IPR002867">
    <property type="entry name" value="IBR_dom"/>
</dbReference>
<dbReference type="GO" id="GO:0061630">
    <property type="term" value="F:ubiquitin protein ligase activity"/>
    <property type="evidence" value="ECO:0007669"/>
    <property type="project" value="UniProtKB-EC"/>
</dbReference>
<dbReference type="GO" id="GO:0008270">
    <property type="term" value="F:zinc ion binding"/>
    <property type="evidence" value="ECO:0007669"/>
    <property type="project" value="UniProtKB-KW"/>
</dbReference>
<evidence type="ECO:0000256" key="5">
    <source>
        <dbReference type="ARBA" id="ARBA00022679"/>
    </source>
</evidence>
<dbReference type="FunFam" id="3.30.40.10:FF:000051">
    <property type="entry name" value="RBR-type E3 ubiquitin transferase"/>
    <property type="match status" value="1"/>
</dbReference>
<accession>A0A067TRC8</accession>
<evidence type="ECO:0000256" key="4">
    <source>
        <dbReference type="ARBA" id="ARBA00012251"/>
    </source>
</evidence>
<dbReference type="InterPro" id="IPR044066">
    <property type="entry name" value="TRIAD_supradom"/>
</dbReference>
<evidence type="ECO:0000256" key="13">
    <source>
        <dbReference type="ARBA" id="ARBA00023136"/>
    </source>
</evidence>
<dbReference type="HOGENOM" id="CLU_021364_2_2_1"/>
<dbReference type="Proteomes" id="UP000027222">
    <property type="component" value="Unassembled WGS sequence"/>
</dbReference>
<dbReference type="Gene3D" id="1.20.120.1750">
    <property type="match status" value="1"/>
</dbReference>
<keyword evidence="8" id="KW-0677">Repeat</keyword>
<name>A0A067TRC8_GALM3</name>
<dbReference type="Gene3D" id="3.30.40.10">
    <property type="entry name" value="Zinc/RING finger domain, C3HC4 (zinc finger)"/>
    <property type="match status" value="1"/>
</dbReference>
<evidence type="ECO:0000256" key="11">
    <source>
        <dbReference type="ARBA" id="ARBA00022833"/>
    </source>
</evidence>
<evidence type="ECO:0000256" key="10">
    <source>
        <dbReference type="ARBA" id="ARBA00022786"/>
    </source>
</evidence>
<evidence type="ECO:0000256" key="2">
    <source>
        <dbReference type="ARBA" id="ARBA00004167"/>
    </source>
</evidence>
<evidence type="ECO:0000259" key="15">
    <source>
        <dbReference type="PROSITE" id="PS50089"/>
    </source>
</evidence>
<dbReference type="PROSITE" id="PS50089">
    <property type="entry name" value="ZF_RING_2"/>
    <property type="match status" value="1"/>
</dbReference>
<comment type="subcellular location">
    <subcellularLocation>
        <location evidence="2">Membrane</location>
        <topology evidence="2">Single-pass membrane protein</topology>
    </subcellularLocation>
</comment>
<dbReference type="SUPFAM" id="SSF57850">
    <property type="entry name" value="RING/U-box"/>
    <property type="match status" value="2"/>
</dbReference>
<evidence type="ECO:0000313" key="19">
    <source>
        <dbReference type="Proteomes" id="UP000027222"/>
    </source>
</evidence>
<keyword evidence="11" id="KW-0862">Zinc</keyword>
<dbReference type="InterPro" id="IPR013083">
    <property type="entry name" value="Znf_RING/FYVE/PHD"/>
</dbReference>
<keyword evidence="19" id="KW-1185">Reference proteome</keyword>
<feature type="domain" description="RING-type" evidence="15">
    <location>
        <begin position="190"/>
        <end position="234"/>
    </location>
</feature>
<keyword evidence="13" id="KW-0472">Membrane</keyword>
<dbReference type="AlphaFoldDB" id="A0A067TRC8"/>
<dbReference type="STRING" id="685588.A0A067TRC8"/>
<dbReference type="CDD" id="cd23820">
    <property type="entry name" value="RWD_RNF14"/>
    <property type="match status" value="1"/>
</dbReference>
<evidence type="ECO:0000256" key="1">
    <source>
        <dbReference type="ARBA" id="ARBA00001798"/>
    </source>
</evidence>
<keyword evidence="5" id="KW-0808">Transferase</keyword>
<keyword evidence="6" id="KW-0812">Transmembrane</keyword>
<gene>
    <name evidence="18" type="ORF">GALMADRAFT_297648</name>
</gene>
<evidence type="ECO:0000256" key="7">
    <source>
        <dbReference type="ARBA" id="ARBA00022723"/>
    </source>
</evidence>
<dbReference type="SUPFAM" id="SSF54495">
    <property type="entry name" value="UBC-like"/>
    <property type="match status" value="1"/>
</dbReference>
<dbReference type="EMBL" id="KL142367">
    <property type="protein sequence ID" value="KDR84872.1"/>
    <property type="molecule type" value="Genomic_DNA"/>
</dbReference>
<evidence type="ECO:0000256" key="6">
    <source>
        <dbReference type="ARBA" id="ARBA00022692"/>
    </source>
</evidence>
<keyword evidence="9 14" id="KW-0863">Zinc-finger</keyword>
<evidence type="ECO:0000256" key="9">
    <source>
        <dbReference type="ARBA" id="ARBA00022771"/>
    </source>
</evidence>
<evidence type="ECO:0000256" key="12">
    <source>
        <dbReference type="ARBA" id="ARBA00022989"/>
    </source>
</evidence>
<dbReference type="InterPro" id="IPR001841">
    <property type="entry name" value="Znf_RING"/>
</dbReference>
<evidence type="ECO:0000256" key="8">
    <source>
        <dbReference type="ARBA" id="ARBA00022737"/>
    </source>
</evidence>
<dbReference type="GO" id="GO:0005737">
    <property type="term" value="C:cytoplasm"/>
    <property type="evidence" value="ECO:0007669"/>
    <property type="project" value="UniProtKB-ARBA"/>
</dbReference>
<evidence type="ECO:0000256" key="14">
    <source>
        <dbReference type="PROSITE-ProRule" id="PRU00175"/>
    </source>
</evidence>
<keyword evidence="7" id="KW-0479">Metal-binding</keyword>
<dbReference type="Gene3D" id="3.10.110.10">
    <property type="entry name" value="Ubiquitin Conjugating Enzyme"/>
    <property type="match status" value="1"/>
</dbReference>
<dbReference type="InterPro" id="IPR031127">
    <property type="entry name" value="E3_UB_ligase_RBR"/>
</dbReference>
<comment type="pathway">
    <text evidence="3">Protein modification; protein ubiquitination.</text>
</comment>
<evidence type="ECO:0000256" key="3">
    <source>
        <dbReference type="ARBA" id="ARBA00004906"/>
    </source>
</evidence>
<dbReference type="PROSITE" id="PS00518">
    <property type="entry name" value="ZF_RING_1"/>
    <property type="match status" value="1"/>
</dbReference>
<dbReference type="OrthoDB" id="1431934at2759"/>
<reference evidence="19" key="1">
    <citation type="journal article" date="2014" name="Proc. Natl. Acad. Sci. U.S.A.">
        <title>Extensive sampling of basidiomycete genomes demonstrates inadequacy of the white-rot/brown-rot paradigm for wood decay fungi.</title>
        <authorList>
            <person name="Riley R."/>
            <person name="Salamov A.A."/>
            <person name="Brown D.W."/>
            <person name="Nagy L.G."/>
            <person name="Floudas D."/>
            <person name="Held B.W."/>
            <person name="Levasseur A."/>
            <person name="Lombard V."/>
            <person name="Morin E."/>
            <person name="Otillar R."/>
            <person name="Lindquist E.A."/>
            <person name="Sun H."/>
            <person name="LaButti K.M."/>
            <person name="Schmutz J."/>
            <person name="Jabbour D."/>
            <person name="Luo H."/>
            <person name="Baker S.E."/>
            <person name="Pisabarro A.G."/>
            <person name="Walton J.D."/>
            <person name="Blanchette R.A."/>
            <person name="Henrissat B."/>
            <person name="Martin F."/>
            <person name="Cullen D."/>
            <person name="Hibbett D.S."/>
            <person name="Grigoriev I.V."/>
        </authorList>
    </citation>
    <scope>NUCLEOTIDE SEQUENCE [LARGE SCALE GENOMIC DNA]</scope>
    <source>
        <strain evidence="19">CBS 339.88</strain>
    </source>
</reference>
<dbReference type="InterPro" id="IPR006575">
    <property type="entry name" value="RWD_dom"/>
</dbReference>
<evidence type="ECO:0000259" key="17">
    <source>
        <dbReference type="PROSITE" id="PS51873"/>
    </source>
</evidence>
<evidence type="ECO:0000313" key="18">
    <source>
        <dbReference type="EMBL" id="KDR84872.1"/>
    </source>
</evidence>
<dbReference type="EC" id="2.3.2.31" evidence="4"/>
<organism evidence="18 19">
    <name type="scientific">Galerina marginata (strain CBS 339.88)</name>
    <dbReference type="NCBI Taxonomy" id="685588"/>
    <lineage>
        <taxon>Eukaryota</taxon>
        <taxon>Fungi</taxon>
        <taxon>Dikarya</taxon>
        <taxon>Basidiomycota</taxon>
        <taxon>Agaricomycotina</taxon>
        <taxon>Agaricomycetes</taxon>
        <taxon>Agaricomycetidae</taxon>
        <taxon>Agaricales</taxon>
        <taxon>Agaricineae</taxon>
        <taxon>Strophariaceae</taxon>
        <taxon>Galerina</taxon>
    </lineage>
</organism>
<evidence type="ECO:0000259" key="16">
    <source>
        <dbReference type="PROSITE" id="PS50908"/>
    </source>
</evidence>
<dbReference type="PANTHER" id="PTHR11685">
    <property type="entry name" value="RBR FAMILY RING FINGER AND IBR DOMAIN-CONTAINING"/>
    <property type="match status" value="1"/>
</dbReference>
<dbReference type="PROSITE" id="PS51873">
    <property type="entry name" value="TRIAD"/>
    <property type="match status" value="1"/>
</dbReference>
<comment type="catalytic activity">
    <reaction evidence="1">
        <text>[E2 ubiquitin-conjugating enzyme]-S-ubiquitinyl-L-cysteine + [acceptor protein]-L-lysine = [E2 ubiquitin-conjugating enzyme]-L-cysteine + [acceptor protein]-N(6)-ubiquitinyl-L-lysine.</text>
        <dbReference type="EC" id="2.3.2.31"/>
    </reaction>
</comment>
<dbReference type="Pfam" id="PF01485">
    <property type="entry name" value="IBR"/>
    <property type="match status" value="1"/>
</dbReference>
<dbReference type="InterPro" id="IPR016135">
    <property type="entry name" value="UBQ-conjugating_enzyme/RWD"/>
</dbReference>
<feature type="domain" description="RING-type" evidence="17">
    <location>
        <begin position="186"/>
        <end position="447"/>
    </location>
</feature>
<dbReference type="GO" id="GO:0016567">
    <property type="term" value="P:protein ubiquitination"/>
    <property type="evidence" value="ECO:0007669"/>
    <property type="project" value="InterPro"/>
</dbReference>